<dbReference type="InterPro" id="IPR011047">
    <property type="entry name" value="Quinoprotein_ADH-like_sf"/>
</dbReference>
<feature type="transmembrane region" description="Helical" evidence="1">
    <location>
        <begin position="95"/>
        <end position="114"/>
    </location>
</feature>
<name>A0ABV3VFG4_9MYCO</name>
<feature type="transmembrane region" description="Helical" evidence="1">
    <location>
        <begin position="21"/>
        <end position="41"/>
    </location>
</feature>
<reference evidence="2 3" key="1">
    <citation type="submission" date="2024-04" db="EMBL/GenBank/DDBJ databases">
        <title>Genomic Markers of Mycobacteria.</title>
        <authorList>
            <person name="Soliman M.S."/>
            <person name="Elkholy A."/>
            <person name="Soliman N.S."/>
            <person name="Abbas A."/>
            <person name="Khayrat S."/>
            <person name="Shawky S."/>
        </authorList>
    </citation>
    <scope>NUCLEOTIDE SEQUENCE [LARGE SCALE GENOMIC DNA]</scope>
    <source>
        <strain evidence="2 3">Egy-CU-AM5</strain>
    </source>
</reference>
<dbReference type="InterPro" id="IPR015943">
    <property type="entry name" value="WD40/YVTN_repeat-like_dom_sf"/>
</dbReference>
<dbReference type="Proteomes" id="UP001558474">
    <property type="component" value="Unassembled WGS sequence"/>
</dbReference>
<sequence>MSGQESQAEDEQGSTSRQFSIPVGLMFGLLAAAVLCLGYAWLHHDPQVALYPDPGAIDSMLWRTTIVVGVSAALVFGGYVAGGLNRIRGDWRAQFLVYVSAALVILAISGLLMLRIDGTKDVFDAAQAAQEALIPFDVATVARWAWWCACLAVIALVLVAVAGHGVPPIPRPLWGSHLLAGAVALAVVIIVAVSVLATSGQAMGNVTASRIEAPALSSVDGAVAYRVQEPGSTPLPAGAGFVRVIQAPTGKHEYSKANTIEGYDGVTGQRRWAYGPVDRLSVLGSTGIGPDSVVLAQAADTILIGIDATTGTPLWFKPGETIWDPEQTFSQLSPNVMIAVRPNPAPPGGPISEAGTLWEALSPRTGEVLWTKKFGYQCYPRAYVTRDFVAARSCENAPGVVADVYDAQTGAVTEPVRLSALGVNPAEIESRKGSATIDDVSDDGLLVSVKTSQPESLDRRFVVNIASGAVVRQLPDNRAAAFIDTGSVLLGEFRGRYELSALSILDLATGAPVPVGYSSDSLASEAGYRAVVRAGKKWWTLVPGDESAKTRRFSAGLRSINADGSTQDFQAPCPQASDVPAVTVAAGALLVGCGGGEWAAIR</sequence>
<feature type="transmembrane region" description="Helical" evidence="1">
    <location>
        <begin position="144"/>
        <end position="166"/>
    </location>
</feature>
<evidence type="ECO:0000256" key="1">
    <source>
        <dbReference type="SAM" id="Phobius"/>
    </source>
</evidence>
<keyword evidence="1" id="KW-0472">Membrane</keyword>
<dbReference type="Gene3D" id="2.130.10.10">
    <property type="entry name" value="YVTN repeat-like/Quinoprotein amine dehydrogenase"/>
    <property type="match status" value="1"/>
</dbReference>
<feature type="transmembrane region" description="Helical" evidence="1">
    <location>
        <begin position="178"/>
        <end position="197"/>
    </location>
</feature>
<comment type="caution">
    <text evidence="2">The sequence shown here is derived from an EMBL/GenBank/DDBJ whole genome shotgun (WGS) entry which is preliminary data.</text>
</comment>
<proteinExistence type="predicted"/>
<evidence type="ECO:0008006" key="4">
    <source>
        <dbReference type="Google" id="ProtNLM"/>
    </source>
</evidence>
<keyword evidence="1" id="KW-1133">Transmembrane helix</keyword>
<accession>A0ABV3VFG4</accession>
<dbReference type="RefSeq" id="WP_368573022.1">
    <property type="nucleotide sequence ID" value="NZ_JBDLOU010000020.1"/>
</dbReference>
<organism evidence="2 3">
    <name type="scientific">Mycolicibacterium porcinum</name>
    <dbReference type="NCBI Taxonomy" id="39693"/>
    <lineage>
        <taxon>Bacteria</taxon>
        <taxon>Bacillati</taxon>
        <taxon>Actinomycetota</taxon>
        <taxon>Actinomycetes</taxon>
        <taxon>Mycobacteriales</taxon>
        <taxon>Mycobacteriaceae</taxon>
        <taxon>Mycolicibacterium</taxon>
    </lineage>
</organism>
<keyword evidence="3" id="KW-1185">Reference proteome</keyword>
<dbReference type="SUPFAM" id="SSF50998">
    <property type="entry name" value="Quinoprotein alcohol dehydrogenase-like"/>
    <property type="match status" value="1"/>
</dbReference>
<dbReference type="EMBL" id="JBDLOU010000020">
    <property type="protein sequence ID" value="MEX3738913.1"/>
    <property type="molecule type" value="Genomic_DNA"/>
</dbReference>
<protein>
    <recommendedName>
        <fullName evidence="4">PQQ-binding-like beta-propeller repeat protein</fullName>
    </recommendedName>
</protein>
<keyword evidence="1" id="KW-0812">Transmembrane</keyword>
<gene>
    <name evidence="2" type="ORF">ABFW12_11800</name>
</gene>
<evidence type="ECO:0000313" key="2">
    <source>
        <dbReference type="EMBL" id="MEX3738913.1"/>
    </source>
</evidence>
<evidence type="ECO:0000313" key="3">
    <source>
        <dbReference type="Proteomes" id="UP001558474"/>
    </source>
</evidence>
<feature type="transmembrane region" description="Helical" evidence="1">
    <location>
        <begin position="61"/>
        <end position="83"/>
    </location>
</feature>